<dbReference type="InterPro" id="IPR015943">
    <property type="entry name" value="WD40/YVTN_repeat-like_dom_sf"/>
</dbReference>
<sequence length="1796" mass="195506">MNRLTTVLYPSIPGSAGSEGSPANPSPQDSVSSSAFPVERQLSLNVNVGARSIYNDPRATRFPSPPPTLDRSNSDVDTGTARTQRQRRATEFDVGSSSSSAADSLKRTGTLTPTATLHGGPDRSLRVNLMAACVQPNRRNRSSAGPTATGRLNAMAKGPKGQYVVGGSQYLRVLEITKPSEVDDGSPKPRTQFARGPGGVGICEVVNLWRPSWGPNKGVNDVDWGCGNFENKIVTATPSVHWMIFDLERGKLDREVGGGHTRSVNVIRASKMPSFAHTVLTGGQEGQVRLWDLRAAEPTNRKYYKHNASITALSLCLDDPHQFVVGTDTGGLFRYDSRVAGKAIGKLWGAHGSKTVLDLKWKESEEFSLPGQGWLASAGSDRTVQVWDMSKPWDKGATATHILHTAYAIRGVDWRPSHPTEVVVVPWDQLTATASPDSNRLEAPPSLPLESEQSLEVWDVRRHYIAKYTLPGHDSTAIAASWVDDDTVVACYQNGGLVQIDLHSRVAPKAIPLETIPRQFVTFSCKGEVAYAVDRFKLGEIPFDDVKPEFAAHWQVGGRARKAPGDQAYEPTQAMGVLPLSWIDNDEFRYLAYNYRLEGMTPVQLCQWNRDVASMCDRTDDARIWQFLIGMFDEFGRTNEGMFNEAVFSQAATAISPRPPSPHGLETRRTSDETVTPGTFPGIPMVRGEDIVAPEFGTSEDGSGSSESGGPETPPRSRFKSFILPTANDVQRPNLAQWASSGSSLLTASGMIRVPKKLGFESPMSDDEESVTPIADMDYPDAYGISAALETASSAPYKIGVARSRSSRSTPQSTRAPSPSKAPNGGRRSATGSMRGSQRPSITERTMDRIQPVAITRPTQDAFPPVQWDDYREARNQSFLDWWEAYIEDGEVQLATALYIVGSKVITFPQKQVERILDTYLNLLEAHHLPIPLAYYRRFSNIVDAQTVSGMDGVSHVQYCVKCGKSTGSLDDTCETKTFWWCTKCHRAAKICTICREPVKGLWMSCNTCRHGGHQRCMRLYYTESGKLTVMPAPEVSRAASPSPGTQVGRRSSNQQTGVPSSSYGSNVSGLTATSYESSSLSTRAKQVELVTPSGAGDGETDGGTVQITSKCPAGPSHPLSAPQPGPTGSLPYCSYFKDHCPDSFYTTGWQTVCPRLLSPDAVPVPYLLVPGRLARPPSPTPTMSSEDEPVQRTRLPSHQQLPLAPPPLVSSANPSSTPADMPAPPNKGSSAGSDAADTPSTEIRAAILNSQKMTDEPKSVEPPSSMFATPAAPTSNGSHNPPRPSRWTKARSTSTESFVSSMDIPATLGSQYNQEGFPNYPVSSEDEDGDVRIVADGEAVAKQLAQTDEAVRQINGTSSVVQRNFGNMMPSAPSSNQYELPRAAAAFVRRPAPGNLRRERGDIGSFVSSGSSTSSEESDFLPGISWVNSVSQPTASNTYNYQFYYTKPSNSSNPSMPPPSTIGNRKPSSPRRGSLNQLPSSDPATPNALQHKLPNAGDSSTEVPGDNDEDDQTVGPREGSPSSSSASALDLLALAVDQHENENQNPRHRSYSTYLKRQQGAEAVAQWRHNAIPPAYDNPRGFEGTPPEGRAPHDGSREPPKKRRRSEKNLEAPDQSLRSQPSDPSEDSDIESHGSASDSEYNAGKKRNRRNSNKDKGSRVRATLPMPPAQTSPSSSKDSPAPASKKPQPKVRRPSGTSDGKPSIPAGGVQCEYVNPLPPYQRCPDVFTRKYDIPRHMARHARREGDLVQEGKLPEEKALLWKTIRDKPRIRCKVCLEYFTRQDALKRHQNKQHHH</sequence>
<reference evidence="7" key="2">
    <citation type="submission" date="2023-06" db="EMBL/GenBank/DDBJ databases">
        <authorList>
            <person name="Kobayashi Y."/>
            <person name="Kayamori A."/>
            <person name="Aoki K."/>
            <person name="Shiwa Y."/>
            <person name="Fujita N."/>
            <person name="Sugita T."/>
            <person name="Iwasaki W."/>
            <person name="Tanaka N."/>
            <person name="Takashima M."/>
        </authorList>
    </citation>
    <scope>NUCLEOTIDE SEQUENCE</scope>
    <source>
        <strain evidence="7">HIS016</strain>
    </source>
</reference>
<evidence type="ECO:0000256" key="5">
    <source>
        <dbReference type="SAM" id="MobiDB-lite"/>
    </source>
</evidence>
<feature type="compositionally biased region" description="Low complexity" evidence="5">
    <location>
        <begin position="802"/>
        <end position="819"/>
    </location>
</feature>
<evidence type="ECO:0000313" key="7">
    <source>
        <dbReference type="EMBL" id="GMK56594.1"/>
    </source>
</evidence>
<dbReference type="GO" id="GO:0016239">
    <property type="term" value="P:positive regulation of macroautophagy"/>
    <property type="evidence" value="ECO:0007669"/>
    <property type="project" value="TreeGrafter"/>
</dbReference>
<feature type="compositionally biased region" description="Low complexity" evidence="5">
    <location>
        <begin position="1521"/>
        <end position="1536"/>
    </location>
</feature>
<dbReference type="InterPro" id="IPR036322">
    <property type="entry name" value="WD40_repeat_dom_sf"/>
</dbReference>
<keyword evidence="1 4" id="KW-0853">WD repeat</keyword>
<reference evidence="7" key="1">
    <citation type="journal article" date="2023" name="BMC Genomics">
        <title>Chromosome-level genome assemblies of Cutaneotrichosporon spp. (Trichosporonales, Basidiomycota) reveal imbalanced evolution between nucleotide sequences and chromosome synteny.</title>
        <authorList>
            <person name="Kobayashi Y."/>
            <person name="Kayamori A."/>
            <person name="Aoki K."/>
            <person name="Shiwa Y."/>
            <person name="Matsutani M."/>
            <person name="Fujita N."/>
            <person name="Sugita T."/>
            <person name="Iwasaki W."/>
            <person name="Tanaka N."/>
            <person name="Takashima M."/>
        </authorList>
    </citation>
    <scope>NUCLEOTIDE SEQUENCE</scope>
    <source>
        <strain evidence="7">HIS016</strain>
    </source>
</reference>
<dbReference type="PROSITE" id="PS50157">
    <property type="entry name" value="ZINC_FINGER_C2H2_2"/>
    <property type="match status" value="1"/>
</dbReference>
<feature type="region of interest" description="Disordered" evidence="5">
    <location>
        <begin position="1091"/>
        <end position="1125"/>
    </location>
</feature>
<evidence type="ECO:0000256" key="3">
    <source>
        <dbReference type="PROSITE-ProRule" id="PRU00042"/>
    </source>
</evidence>
<dbReference type="PANTHER" id="PTHR46200:SF1">
    <property type="entry name" value="GATOR COMPLEX PROTEIN WDR24"/>
    <property type="match status" value="1"/>
</dbReference>
<dbReference type="Gene3D" id="2.130.10.10">
    <property type="entry name" value="YVTN repeat-like/Quinoprotein amine dehydrogenase"/>
    <property type="match status" value="1"/>
</dbReference>
<keyword evidence="8" id="KW-1185">Reference proteome</keyword>
<dbReference type="Proteomes" id="UP001222932">
    <property type="component" value="Unassembled WGS sequence"/>
</dbReference>
<keyword evidence="2" id="KW-0677">Repeat</keyword>
<feature type="compositionally biased region" description="Low complexity" evidence="5">
    <location>
        <begin position="697"/>
        <end position="711"/>
    </location>
</feature>
<dbReference type="SMART" id="SM00355">
    <property type="entry name" value="ZnF_C2H2"/>
    <property type="match status" value="2"/>
</dbReference>
<feature type="compositionally biased region" description="Basic and acidic residues" evidence="5">
    <location>
        <begin position="1591"/>
        <end position="1600"/>
    </location>
</feature>
<keyword evidence="3" id="KW-0863">Zinc-finger</keyword>
<comment type="caution">
    <text evidence="7">The sequence shown here is derived from an EMBL/GenBank/DDBJ whole genome shotgun (WGS) entry which is preliminary data.</text>
</comment>
<dbReference type="GO" id="GO:0005829">
    <property type="term" value="C:cytosol"/>
    <property type="evidence" value="ECO:0007669"/>
    <property type="project" value="TreeGrafter"/>
</dbReference>
<keyword evidence="3" id="KW-0862">Zinc</keyword>
<feature type="region of interest" description="Disordered" evidence="5">
    <location>
        <begin position="1174"/>
        <end position="1300"/>
    </location>
</feature>
<feature type="region of interest" description="Disordered" evidence="5">
    <location>
        <begin position="1"/>
        <end position="37"/>
    </location>
</feature>
<feature type="compositionally biased region" description="Polar residues" evidence="5">
    <location>
        <begin position="830"/>
        <end position="844"/>
    </location>
</feature>
<feature type="compositionally biased region" description="Polar residues" evidence="5">
    <location>
        <begin position="21"/>
        <end position="35"/>
    </location>
</feature>
<evidence type="ECO:0000256" key="1">
    <source>
        <dbReference type="ARBA" id="ARBA00022574"/>
    </source>
</evidence>
<dbReference type="InterPro" id="IPR013087">
    <property type="entry name" value="Znf_C2H2_type"/>
</dbReference>
<dbReference type="PROSITE" id="PS00028">
    <property type="entry name" value="ZINC_FINGER_C2H2_1"/>
    <property type="match status" value="1"/>
</dbReference>
<feature type="region of interest" description="Disordered" evidence="5">
    <location>
        <begin position="653"/>
        <end position="719"/>
    </location>
</feature>
<feature type="repeat" description="WD" evidence="4">
    <location>
        <begin position="257"/>
        <end position="301"/>
    </location>
</feature>
<dbReference type="SMART" id="SM00320">
    <property type="entry name" value="WD40"/>
    <property type="match status" value="4"/>
</dbReference>
<feature type="compositionally biased region" description="Low complexity" evidence="5">
    <location>
        <begin position="1405"/>
        <end position="1416"/>
    </location>
</feature>
<keyword evidence="3" id="KW-0479">Metal-binding</keyword>
<feature type="domain" description="C2H2-type" evidence="6">
    <location>
        <begin position="1771"/>
        <end position="1796"/>
    </location>
</feature>
<feature type="compositionally biased region" description="Polar residues" evidence="5">
    <location>
        <begin position="1043"/>
        <end position="1068"/>
    </location>
</feature>
<feature type="repeat" description="WD" evidence="4">
    <location>
        <begin position="375"/>
        <end position="390"/>
    </location>
</feature>
<name>A0AAD3TTL8_9TREE</name>
<feature type="region of interest" description="Disordered" evidence="5">
    <location>
        <begin position="1449"/>
        <end position="1711"/>
    </location>
</feature>
<evidence type="ECO:0000259" key="6">
    <source>
        <dbReference type="PROSITE" id="PS50157"/>
    </source>
</evidence>
<feature type="region of interest" description="Disordered" evidence="5">
    <location>
        <begin position="800"/>
        <end position="847"/>
    </location>
</feature>
<evidence type="ECO:0000313" key="8">
    <source>
        <dbReference type="Proteomes" id="UP001222932"/>
    </source>
</evidence>
<evidence type="ECO:0000256" key="4">
    <source>
        <dbReference type="PROSITE-ProRule" id="PRU00221"/>
    </source>
</evidence>
<proteinExistence type="predicted"/>
<gene>
    <name evidence="7" type="primary">RTC1</name>
    <name evidence="7" type="ORF">CspeluHIS016_0304340</name>
</gene>
<organism evidence="7 8">
    <name type="scientific">Cutaneotrichosporon spelunceum</name>
    <dbReference type="NCBI Taxonomy" id="1672016"/>
    <lineage>
        <taxon>Eukaryota</taxon>
        <taxon>Fungi</taxon>
        <taxon>Dikarya</taxon>
        <taxon>Basidiomycota</taxon>
        <taxon>Agaricomycotina</taxon>
        <taxon>Tremellomycetes</taxon>
        <taxon>Trichosporonales</taxon>
        <taxon>Trichosporonaceae</taxon>
        <taxon>Cutaneotrichosporon</taxon>
    </lineage>
</organism>
<evidence type="ECO:0000256" key="2">
    <source>
        <dbReference type="ARBA" id="ARBA00022737"/>
    </source>
</evidence>
<dbReference type="GO" id="GO:0005774">
    <property type="term" value="C:vacuolar membrane"/>
    <property type="evidence" value="ECO:0007669"/>
    <property type="project" value="TreeGrafter"/>
</dbReference>
<accession>A0AAD3TTL8</accession>
<feature type="region of interest" description="Disordered" evidence="5">
    <location>
        <begin position="1392"/>
        <end position="1421"/>
    </location>
</feature>
<feature type="compositionally biased region" description="Low complexity" evidence="5">
    <location>
        <begin position="1672"/>
        <end position="1687"/>
    </location>
</feature>
<feature type="compositionally biased region" description="Polar residues" evidence="5">
    <location>
        <begin position="1291"/>
        <end position="1300"/>
    </location>
</feature>
<dbReference type="EMBL" id="BTCM01000003">
    <property type="protein sequence ID" value="GMK56594.1"/>
    <property type="molecule type" value="Genomic_DNA"/>
</dbReference>
<dbReference type="InterPro" id="IPR001680">
    <property type="entry name" value="WD40_rpt"/>
</dbReference>
<protein>
    <recommendedName>
        <fullName evidence="6">C2H2-type domain-containing protein</fullName>
    </recommendedName>
</protein>
<feature type="region of interest" description="Disordered" evidence="5">
    <location>
        <begin position="1036"/>
        <end position="1068"/>
    </location>
</feature>
<dbReference type="InterPro" id="IPR037590">
    <property type="entry name" value="WDR24"/>
</dbReference>
<feature type="compositionally biased region" description="Polar residues" evidence="5">
    <location>
        <begin position="1475"/>
        <end position="1489"/>
    </location>
</feature>
<dbReference type="GO" id="GO:0008270">
    <property type="term" value="F:zinc ion binding"/>
    <property type="evidence" value="ECO:0007669"/>
    <property type="project" value="UniProtKB-KW"/>
</dbReference>
<feature type="region of interest" description="Disordered" evidence="5">
    <location>
        <begin position="55"/>
        <end position="122"/>
    </location>
</feature>
<dbReference type="Pfam" id="PF00400">
    <property type="entry name" value="WD40"/>
    <property type="match status" value="1"/>
</dbReference>
<dbReference type="GO" id="GO:0061700">
    <property type="term" value="C:GATOR2 complex"/>
    <property type="evidence" value="ECO:0007669"/>
    <property type="project" value="TreeGrafter"/>
</dbReference>
<dbReference type="Gene3D" id="3.30.160.60">
    <property type="entry name" value="Classic Zinc Finger"/>
    <property type="match status" value="1"/>
</dbReference>
<dbReference type="PROSITE" id="PS50082">
    <property type="entry name" value="WD_REPEATS_2"/>
    <property type="match status" value="2"/>
</dbReference>
<dbReference type="SUPFAM" id="SSF50978">
    <property type="entry name" value="WD40 repeat-like"/>
    <property type="match status" value="1"/>
</dbReference>
<dbReference type="PANTHER" id="PTHR46200">
    <property type="entry name" value="GATOR COMPLEX PROTEIN WDR24"/>
    <property type="match status" value="1"/>
</dbReference>
<dbReference type="GO" id="GO:1904263">
    <property type="term" value="P:positive regulation of TORC1 signaling"/>
    <property type="evidence" value="ECO:0007669"/>
    <property type="project" value="TreeGrafter"/>
</dbReference>